<name>A0A8J2PAN9_9HEXA</name>
<feature type="non-terminal residue" evidence="2">
    <location>
        <position position="1"/>
    </location>
</feature>
<feature type="domain" description="CUB" evidence="1">
    <location>
        <begin position="5"/>
        <end position="89"/>
    </location>
</feature>
<evidence type="ECO:0000259" key="1">
    <source>
        <dbReference type="Pfam" id="PF26080"/>
    </source>
</evidence>
<reference evidence="2" key="1">
    <citation type="submission" date="2021-06" db="EMBL/GenBank/DDBJ databases">
        <authorList>
            <person name="Hodson N. C."/>
            <person name="Mongue J. A."/>
            <person name="Jaron S. K."/>
        </authorList>
    </citation>
    <scope>NUCLEOTIDE SEQUENCE</scope>
</reference>
<protein>
    <recommendedName>
        <fullName evidence="1">CUB domain-containing protein</fullName>
    </recommendedName>
</protein>
<dbReference type="EMBL" id="CAJVCH010505578">
    <property type="protein sequence ID" value="CAG7821276.1"/>
    <property type="molecule type" value="Genomic_DNA"/>
</dbReference>
<dbReference type="AlphaFoldDB" id="A0A8J2PAN9"/>
<dbReference type="InterPro" id="IPR058698">
    <property type="entry name" value="CUB_metazoa"/>
</dbReference>
<organism evidence="2 3">
    <name type="scientific">Allacma fusca</name>
    <dbReference type="NCBI Taxonomy" id="39272"/>
    <lineage>
        <taxon>Eukaryota</taxon>
        <taxon>Metazoa</taxon>
        <taxon>Ecdysozoa</taxon>
        <taxon>Arthropoda</taxon>
        <taxon>Hexapoda</taxon>
        <taxon>Collembola</taxon>
        <taxon>Symphypleona</taxon>
        <taxon>Sminthuridae</taxon>
        <taxon>Allacma</taxon>
    </lineage>
</organism>
<sequence length="92" mass="9831">GNTGGSAGSAGDYLIIMGGIQYPQQQNTGSNPSAPISTSDRYCDASFAQQSNVVRSTVRPFIVHFKTDGMEQLMANEASGGFCLKWQQNPQI</sequence>
<proteinExistence type="predicted"/>
<dbReference type="Pfam" id="PF26080">
    <property type="entry name" value="CUB_animal"/>
    <property type="match status" value="1"/>
</dbReference>
<accession>A0A8J2PAN9</accession>
<evidence type="ECO:0000313" key="2">
    <source>
        <dbReference type="EMBL" id="CAG7821276.1"/>
    </source>
</evidence>
<evidence type="ECO:0000313" key="3">
    <source>
        <dbReference type="Proteomes" id="UP000708208"/>
    </source>
</evidence>
<keyword evidence="3" id="KW-1185">Reference proteome</keyword>
<gene>
    <name evidence="2" type="ORF">AFUS01_LOCUS31624</name>
</gene>
<dbReference type="OrthoDB" id="2105077at2759"/>
<comment type="caution">
    <text evidence="2">The sequence shown here is derived from an EMBL/GenBank/DDBJ whole genome shotgun (WGS) entry which is preliminary data.</text>
</comment>
<dbReference type="Proteomes" id="UP000708208">
    <property type="component" value="Unassembled WGS sequence"/>
</dbReference>